<accession>T2KKF8</accession>
<proteinExistence type="predicted"/>
<keyword evidence="1" id="KW-1133">Transmembrane helix</keyword>
<dbReference type="HOGENOM" id="CLU_3337023_0_0_10"/>
<protein>
    <submittedName>
        <fullName evidence="2">Uncharacterized protein</fullName>
    </submittedName>
</protein>
<evidence type="ECO:0000256" key="1">
    <source>
        <dbReference type="SAM" id="Phobius"/>
    </source>
</evidence>
<keyword evidence="1" id="KW-0812">Transmembrane</keyword>
<feature type="non-terminal residue" evidence="2">
    <location>
        <position position="1"/>
    </location>
</feature>
<dbReference type="Proteomes" id="UP000016160">
    <property type="component" value="Chromosome"/>
</dbReference>
<dbReference type="AlphaFoldDB" id="T2KKF8"/>
<evidence type="ECO:0000313" key="3">
    <source>
        <dbReference type="Proteomes" id="UP000016160"/>
    </source>
</evidence>
<evidence type="ECO:0000313" key="2">
    <source>
        <dbReference type="EMBL" id="CDF78494.1"/>
    </source>
</evidence>
<gene>
    <name evidence="2" type="ORF">BN863_7820</name>
</gene>
<sequence length="38" mass="4201">VDMFYTKITKIESGMHTIAGVVFIITGVYYVSICISSI</sequence>
<organism evidence="2 3">
    <name type="scientific">Formosa agariphila (strain DSM 15362 / KCTC 12365 / LMG 23005 / KMM 3901 / M-2Alg 35-1)</name>
    <dbReference type="NCBI Taxonomy" id="1347342"/>
    <lineage>
        <taxon>Bacteria</taxon>
        <taxon>Pseudomonadati</taxon>
        <taxon>Bacteroidota</taxon>
        <taxon>Flavobacteriia</taxon>
        <taxon>Flavobacteriales</taxon>
        <taxon>Flavobacteriaceae</taxon>
        <taxon>Formosa</taxon>
    </lineage>
</organism>
<reference evidence="2 3" key="1">
    <citation type="journal article" date="2013" name="Appl. Environ. Microbiol.">
        <title>The genome of the alga-associated marine flavobacterium Formosa agariphila KMM 3901T reveals a broad potential for degradation of algal polysaccharides.</title>
        <authorList>
            <person name="Mann A.J."/>
            <person name="Hahnke R.L."/>
            <person name="Huang S."/>
            <person name="Werner J."/>
            <person name="Xing P."/>
            <person name="Barbeyron T."/>
            <person name="Huettel B."/>
            <person name="Stueber K."/>
            <person name="Reinhardt R."/>
            <person name="Harder J."/>
            <person name="Gloeckner F.O."/>
            <person name="Amann R.I."/>
            <person name="Teeling H."/>
        </authorList>
    </citation>
    <scope>NUCLEOTIDE SEQUENCE [LARGE SCALE GENOMIC DNA]</scope>
    <source>
        <strain evidence="3">DSM 15362 / KCTC 12365 / LMG 23005 / KMM 3901</strain>
    </source>
</reference>
<name>T2KKF8_FORAG</name>
<keyword evidence="1" id="KW-0472">Membrane</keyword>
<dbReference type="PATRIC" id="fig|1347342.6.peg.789"/>
<feature type="transmembrane region" description="Helical" evidence="1">
    <location>
        <begin position="15"/>
        <end position="35"/>
    </location>
</feature>
<dbReference type="EMBL" id="HG315671">
    <property type="protein sequence ID" value="CDF78494.1"/>
    <property type="molecule type" value="Genomic_DNA"/>
</dbReference>
<keyword evidence="3" id="KW-1185">Reference proteome</keyword>